<dbReference type="AlphaFoldDB" id="A0A382W0Y4"/>
<evidence type="ECO:0000259" key="1">
    <source>
        <dbReference type="Pfam" id="PF13088"/>
    </source>
</evidence>
<dbReference type="GO" id="GO:0009313">
    <property type="term" value="P:oligosaccharide catabolic process"/>
    <property type="evidence" value="ECO:0007669"/>
    <property type="project" value="TreeGrafter"/>
</dbReference>
<dbReference type="InterPro" id="IPR011040">
    <property type="entry name" value="Sialidase"/>
</dbReference>
<feature type="non-terminal residue" evidence="2">
    <location>
        <position position="142"/>
    </location>
</feature>
<dbReference type="PANTHER" id="PTHR10628:SF30">
    <property type="entry name" value="EXO-ALPHA-SIALIDASE"/>
    <property type="match status" value="1"/>
</dbReference>
<dbReference type="InterPro" id="IPR026856">
    <property type="entry name" value="Sialidase_fam"/>
</dbReference>
<dbReference type="GO" id="GO:0005737">
    <property type="term" value="C:cytoplasm"/>
    <property type="evidence" value="ECO:0007669"/>
    <property type="project" value="TreeGrafter"/>
</dbReference>
<dbReference type="PANTHER" id="PTHR10628">
    <property type="entry name" value="SIALIDASE"/>
    <property type="match status" value="1"/>
</dbReference>
<dbReference type="Pfam" id="PF13088">
    <property type="entry name" value="BNR_2"/>
    <property type="match status" value="1"/>
</dbReference>
<dbReference type="InterPro" id="IPR036278">
    <property type="entry name" value="Sialidase_sf"/>
</dbReference>
<dbReference type="EMBL" id="UINC01156136">
    <property type="protein sequence ID" value="SVD52379.1"/>
    <property type="molecule type" value="Genomic_DNA"/>
</dbReference>
<protein>
    <recommendedName>
        <fullName evidence="1">Sialidase domain-containing protein</fullName>
    </recommendedName>
</protein>
<dbReference type="Gene3D" id="2.120.10.10">
    <property type="match status" value="1"/>
</dbReference>
<evidence type="ECO:0000313" key="2">
    <source>
        <dbReference type="EMBL" id="SVD52379.1"/>
    </source>
</evidence>
<dbReference type="GO" id="GO:0004308">
    <property type="term" value="F:exo-alpha-sialidase activity"/>
    <property type="evidence" value="ECO:0007669"/>
    <property type="project" value="InterPro"/>
</dbReference>
<name>A0A382W0Y4_9ZZZZ</name>
<sequence>VYYQQKNLFVSGTDGYHTYRIPALVRSNDGTILAFCEGRKFGGGDAGHIDLLLKRSFDGGDTWTDHQVVVYGNGDTSGNPAPVVDQLTGKVWLLFCRNLGDGHESLICQGKAPRTVWLTSSKDDGATWLEPEEITDEVKLAN</sequence>
<dbReference type="CDD" id="cd15482">
    <property type="entry name" value="Sialidase_non-viral"/>
    <property type="match status" value="1"/>
</dbReference>
<reference evidence="2" key="1">
    <citation type="submission" date="2018-05" db="EMBL/GenBank/DDBJ databases">
        <authorList>
            <person name="Lanie J.A."/>
            <person name="Ng W.-L."/>
            <person name="Kazmierczak K.M."/>
            <person name="Andrzejewski T.M."/>
            <person name="Davidsen T.M."/>
            <person name="Wayne K.J."/>
            <person name="Tettelin H."/>
            <person name="Glass J.I."/>
            <person name="Rusch D."/>
            <person name="Podicherti R."/>
            <person name="Tsui H.-C.T."/>
            <person name="Winkler M.E."/>
        </authorList>
    </citation>
    <scope>NUCLEOTIDE SEQUENCE</scope>
</reference>
<feature type="domain" description="Sialidase" evidence="1">
    <location>
        <begin position="31"/>
        <end position="136"/>
    </location>
</feature>
<dbReference type="GO" id="GO:0006689">
    <property type="term" value="P:ganglioside catabolic process"/>
    <property type="evidence" value="ECO:0007669"/>
    <property type="project" value="TreeGrafter"/>
</dbReference>
<proteinExistence type="predicted"/>
<gene>
    <name evidence="2" type="ORF">METZ01_LOCUS405233</name>
</gene>
<organism evidence="2">
    <name type="scientific">marine metagenome</name>
    <dbReference type="NCBI Taxonomy" id="408172"/>
    <lineage>
        <taxon>unclassified sequences</taxon>
        <taxon>metagenomes</taxon>
        <taxon>ecological metagenomes</taxon>
    </lineage>
</organism>
<dbReference type="SUPFAM" id="SSF50939">
    <property type="entry name" value="Sialidases"/>
    <property type="match status" value="1"/>
</dbReference>
<accession>A0A382W0Y4</accession>
<feature type="non-terminal residue" evidence="2">
    <location>
        <position position="1"/>
    </location>
</feature>
<dbReference type="GO" id="GO:0016020">
    <property type="term" value="C:membrane"/>
    <property type="evidence" value="ECO:0007669"/>
    <property type="project" value="TreeGrafter"/>
</dbReference>